<name>A0AA41Q6E0_9ACTN</name>
<dbReference type="Proteomes" id="UP001165378">
    <property type="component" value="Unassembled WGS sequence"/>
</dbReference>
<dbReference type="EMBL" id="JAKFHA010000033">
    <property type="protein sequence ID" value="MCF2532414.1"/>
    <property type="molecule type" value="Genomic_DNA"/>
</dbReference>
<gene>
    <name evidence="2" type="ORF">LZ495_35090</name>
</gene>
<keyword evidence="3" id="KW-1185">Reference proteome</keyword>
<feature type="compositionally biased region" description="Basic and acidic residues" evidence="1">
    <location>
        <begin position="49"/>
        <end position="90"/>
    </location>
</feature>
<feature type="compositionally biased region" description="Basic and acidic residues" evidence="1">
    <location>
        <begin position="1"/>
        <end position="10"/>
    </location>
</feature>
<feature type="compositionally biased region" description="Low complexity" evidence="1">
    <location>
        <begin position="29"/>
        <end position="41"/>
    </location>
</feature>
<feature type="region of interest" description="Disordered" evidence="1">
    <location>
        <begin position="1"/>
        <end position="127"/>
    </location>
</feature>
<sequence length="206" mass="22124">MRDERGKLHDTGPGTGPATGSADSGRGPGPATGRTAAGPPREAADDSPWDARREPGTEHETRRETKHGPEHGPGHDTKHDTGHGTKHDTLPEGVPGGAAPQLRGLPDESSAERLAREDHPLLEPGDAKGYRTAWQSIQSDFVDRPKDAVREADALVAEVMGTLAASFATHKDALEAHWAKGDDVVTEDLRVALQRYRSFFNRLLNA</sequence>
<feature type="compositionally biased region" description="Basic and acidic residues" evidence="1">
    <location>
        <begin position="110"/>
        <end position="127"/>
    </location>
</feature>
<reference evidence="2" key="1">
    <citation type="submission" date="2022-01" db="EMBL/GenBank/DDBJ databases">
        <title>Genome-Based Taxonomic Classification of the Phylum Actinobacteria.</title>
        <authorList>
            <person name="Gao Y."/>
        </authorList>
    </citation>
    <scope>NUCLEOTIDE SEQUENCE</scope>
    <source>
        <strain evidence="2">KLBMP 8922</strain>
    </source>
</reference>
<evidence type="ECO:0000313" key="2">
    <source>
        <dbReference type="EMBL" id="MCF2532414.1"/>
    </source>
</evidence>
<accession>A0AA41Q6E0</accession>
<dbReference type="RefSeq" id="WP_235057192.1">
    <property type="nucleotide sequence ID" value="NZ_JAKFHA010000033.1"/>
</dbReference>
<evidence type="ECO:0000256" key="1">
    <source>
        <dbReference type="SAM" id="MobiDB-lite"/>
    </source>
</evidence>
<comment type="caution">
    <text evidence="2">The sequence shown here is derived from an EMBL/GenBank/DDBJ whole genome shotgun (WGS) entry which is preliminary data.</text>
</comment>
<dbReference type="AlphaFoldDB" id="A0AA41Q6E0"/>
<evidence type="ECO:0000313" key="3">
    <source>
        <dbReference type="Proteomes" id="UP001165378"/>
    </source>
</evidence>
<proteinExistence type="predicted"/>
<organism evidence="2 3">
    <name type="scientific">Yinghuangia soli</name>
    <dbReference type="NCBI Taxonomy" id="2908204"/>
    <lineage>
        <taxon>Bacteria</taxon>
        <taxon>Bacillati</taxon>
        <taxon>Actinomycetota</taxon>
        <taxon>Actinomycetes</taxon>
        <taxon>Kitasatosporales</taxon>
        <taxon>Streptomycetaceae</taxon>
        <taxon>Yinghuangia</taxon>
    </lineage>
</organism>
<protein>
    <submittedName>
        <fullName evidence="2">Uncharacterized protein</fullName>
    </submittedName>
</protein>